<dbReference type="AlphaFoldDB" id="Q8DJ39"/>
<reference evidence="1 2" key="1">
    <citation type="journal article" date="2002" name="DNA Res.">
        <title>Complete genome structure of the thermophilic cyanobacterium Thermosynechococcus elongatus BP-1.</title>
        <authorList>
            <person name="Nakamura Y."/>
            <person name="Kaneko T."/>
            <person name="Sato S."/>
            <person name="Ikeuchi M."/>
            <person name="Katoh H."/>
            <person name="Sasamoto S."/>
            <person name="Watanabe A."/>
            <person name="Iriguchi M."/>
            <person name="Kawashima K."/>
            <person name="Kimura T."/>
            <person name="Kishida Y."/>
            <person name="Kiyokawa C."/>
            <person name="Kohara M."/>
            <person name="Matsumoto M."/>
            <person name="Matsuno A."/>
            <person name="Nakazaki N."/>
            <person name="Shimpo S."/>
            <person name="Sugimoto M."/>
            <person name="Takeuchi C."/>
            <person name="Yamada M."/>
            <person name="Tabata S."/>
        </authorList>
    </citation>
    <scope>NUCLEOTIDE SEQUENCE [LARGE SCALE GENOMIC DNA]</scope>
    <source>
        <strain evidence="2">IAM M-273 / NIES-2133 / BP-1</strain>
    </source>
</reference>
<keyword evidence="2" id="KW-1185">Reference proteome</keyword>
<sequence length="53" mass="5832">MVPRRPWTLDWKDVAAHSHAPLISAPKRARIYAGSKGFIDEAIPVPPNLSLLA</sequence>
<gene>
    <name evidence="1" type="ordered locus">tsl1390</name>
</gene>
<dbReference type="Proteomes" id="UP000000440">
    <property type="component" value="Chromosome"/>
</dbReference>
<dbReference type="KEGG" id="tel:tsl1390"/>
<name>Q8DJ39_THEVB</name>
<evidence type="ECO:0000313" key="2">
    <source>
        <dbReference type="Proteomes" id="UP000000440"/>
    </source>
</evidence>
<organism evidence="1 2">
    <name type="scientific">Thermosynechococcus vestitus (strain NIES-2133 / IAM M-273 / BP-1)</name>
    <dbReference type="NCBI Taxonomy" id="197221"/>
    <lineage>
        <taxon>Bacteria</taxon>
        <taxon>Bacillati</taxon>
        <taxon>Cyanobacteriota</taxon>
        <taxon>Cyanophyceae</taxon>
        <taxon>Acaryochloridales</taxon>
        <taxon>Thermosynechococcaceae</taxon>
        <taxon>Thermosynechococcus</taxon>
    </lineage>
</organism>
<dbReference type="EMBL" id="BA000039">
    <property type="protein sequence ID" value="BAC08942.1"/>
    <property type="molecule type" value="Genomic_DNA"/>
</dbReference>
<proteinExistence type="predicted"/>
<dbReference type="EnsemblBacteria" id="BAC08942">
    <property type="protein sequence ID" value="BAC08942"/>
    <property type="gene ID" value="BAC08942"/>
</dbReference>
<accession>Q8DJ39</accession>
<evidence type="ECO:0000313" key="1">
    <source>
        <dbReference type="EMBL" id="BAC08942.1"/>
    </source>
</evidence>
<protein>
    <submittedName>
        <fullName evidence="1">Tsl1390 protein</fullName>
    </submittedName>
</protein>